<dbReference type="PANTHER" id="PTHR45633">
    <property type="entry name" value="60 KDA HEAT SHOCK PROTEIN, MITOCHONDRIAL"/>
    <property type="match status" value="1"/>
</dbReference>
<dbReference type="Gene3D" id="1.10.560.10">
    <property type="entry name" value="GroEL-like equatorial domain"/>
    <property type="match status" value="1"/>
</dbReference>
<reference evidence="3 4" key="1">
    <citation type="submission" date="2024-06" db="EMBL/GenBank/DDBJ databases">
        <title>Genomic Encyclopedia of Type Strains, Phase IV (KMG-IV): sequencing the most valuable type-strain genomes for metagenomic binning, comparative biology and taxonomic classification.</title>
        <authorList>
            <person name="Goeker M."/>
        </authorList>
    </citation>
    <scope>NUCLEOTIDE SEQUENCE [LARGE SCALE GENOMIC DNA]</scope>
    <source>
        <strain evidence="3 4">DSM 23649</strain>
    </source>
</reference>
<comment type="caution">
    <text evidence="3">The sequence shown here is derived from an EMBL/GenBank/DDBJ whole genome shotgun (WGS) entry which is preliminary data.</text>
</comment>
<organism evidence="3 4">
    <name type="scientific">Bartonella silvatica</name>
    <dbReference type="NCBI Taxonomy" id="357760"/>
    <lineage>
        <taxon>Bacteria</taxon>
        <taxon>Pseudomonadati</taxon>
        <taxon>Pseudomonadota</taxon>
        <taxon>Alphaproteobacteria</taxon>
        <taxon>Hyphomicrobiales</taxon>
        <taxon>Bartonellaceae</taxon>
        <taxon>Bartonella</taxon>
    </lineage>
</organism>
<name>A0ABV2HGJ0_9HYPH</name>
<accession>A0ABV2HGJ0</accession>
<dbReference type="InterPro" id="IPR001844">
    <property type="entry name" value="Cpn60/GroEL"/>
</dbReference>
<dbReference type="SUPFAM" id="SSF48592">
    <property type="entry name" value="GroEL equatorial domain-like"/>
    <property type="match status" value="1"/>
</dbReference>
<evidence type="ECO:0000256" key="2">
    <source>
        <dbReference type="ARBA" id="ARBA00023186"/>
    </source>
</evidence>
<proteinExistence type="inferred from homology"/>
<evidence type="ECO:0000313" key="3">
    <source>
        <dbReference type="EMBL" id="MET3589569.1"/>
    </source>
</evidence>
<dbReference type="Proteomes" id="UP001549086">
    <property type="component" value="Unassembled WGS sequence"/>
</dbReference>
<dbReference type="InterPro" id="IPR027413">
    <property type="entry name" value="GROEL-like_equatorial_sf"/>
</dbReference>
<comment type="similarity">
    <text evidence="1">Belongs to the chaperonin (HSP60) family.</text>
</comment>
<sequence>MTQEAGIHIVRRALQAMARQIATNAGEEAAIIVGKVLENNADTFGYNTATGEFGDLIAFKNC</sequence>
<keyword evidence="2" id="KW-0143">Chaperone</keyword>
<evidence type="ECO:0000256" key="1">
    <source>
        <dbReference type="ARBA" id="ARBA00006607"/>
    </source>
</evidence>
<protein>
    <submittedName>
        <fullName evidence="3">Chaperonin GroEL (HSP60 family)</fullName>
    </submittedName>
</protein>
<gene>
    <name evidence="3" type="ORF">ABID23_000653</name>
</gene>
<evidence type="ECO:0000313" key="4">
    <source>
        <dbReference type="Proteomes" id="UP001549086"/>
    </source>
</evidence>
<keyword evidence="4" id="KW-1185">Reference proteome</keyword>
<dbReference type="EMBL" id="JBEPLI010000004">
    <property type="protein sequence ID" value="MET3589569.1"/>
    <property type="molecule type" value="Genomic_DNA"/>
</dbReference>